<accession>A9KLF5</accession>
<dbReference type="InterPro" id="IPR021598">
    <property type="entry name" value="DUF3221"/>
</dbReference>
<gene>
    <name evidence="1" type="ordered locus">Cphy_0899</name>
</gene>
<dbReference type="PROSITE" id="PS51257">
    <property type="entry name" value="PROKAR_LIPOPROTEIN"/>
    <property type="match status" value="1"/>
</dbReference>
<evidence type="ECO:0000313" key="2">
    <source>
        <dbReference type="Proteomes" id="UP000000370"/>
    </source>
</evidence>
<sequence length="251" mass="28438">MKSKIYLYLFILLFTGILVGCTKKPFSIENTKFKAVVIDNNNGLLVKPDVDSNEFRLADKISIGANSAMIFNQDKKEVDLNEIQIGDVVKITYDGIILESYPAQITAVYIEIFESNLLIDGYITIIDDIYKLDSGLNSDINMIALNLTEATNLSEIDKEILLMKLYEMYGLEVKESTFDQLVKEGLINEEELYFPTGIIITISNSEYNEGKQTLEYVINKWRSGLGAIGYKGKAKFDGEEWIISKKSMWIS</sequence>
<dbReference type="AlphaFoldDB" id="A9KLF5"/>
<dbReference type="STRING" id="357809.Cphy_0899"/>
<dbReference type="RefSeq" id="WP_012198929.1">
    <property type="nucleotide sequence ID" value="NC_010001.1"/>
</dbReference>
<dbReference type="eggNOG" id="ENOG5032TUU">
    <property type="taxonomic scope" value="Bacteria"/>
</dbReference>
<evidence type="ECO:0000313" key="1">
    <source>
        <dbReference type="EMBL" id="ABX41284.1"/>
    </source>
</evidence>
<protein>
    <recommendedName>
        <fullName evidence="3">DUF3221 domain-containing protein</fullName>
    </recommendedName>
</protein>
<dbReference type="Pfam" id="PF11518">
    <property type="entry name" value="DUF3221"/>
    <property type="match status" value="1"/>
</dbReference>
<dbReference type="KEGG" id="cpy:Cphy_0899"/>
<evidence type="ECO:0008006" key="3">
    <source>
        <dbReference type="Google" id="ProtNLM"/>
    </source>
</evidence>
<keyword evidence="2" id="KW-1185">Reference proteome</keyword>
<dbReference type="EMBL" id="CP000885">
    <property type="protein sequence ID" value="ABX41284.1"/>
    <property type="molecule type" value="Genomic_DNA"/>
</dbReference>
<dbReference type="OrthoDB" id="1954601at2"/>
<dbReference type="HOGENOM" id="CLU_1105646_0_0_9"/>
<name>A9KLF5_LACP7</name>
<organism evidence="1 2">
    <name type="scientific">Lachnoclostridium phytofermentans (strain ATCC 700394 / DSM 18823 / ISDg)</name>
    <name type="common">Clostridium phytofermentans</name>
    <dbReference type="NCBI Taxonomy" id="357809"/>
    <lineage>
        <taxon>Bacteria</taxon>
        <taxon>Bacillati</taxon>
        <taxon>Bacillota</taxon>
        <taxon>Clostridia</taxon>
        <taxon>Lachnospirales</taxon>
        <taxon>Lachnospiraceae</taxon>
    </lineage>
</organism>
<reference evidence="2" key="1">
    <citation type="submission" date="2007-11" db="EMBL/GenBank/DDBJ databases">
        <title>Complete genome sequence of Clostridium phytofermentans ISDg.</title>
        <authorList>
            <person name="Leschine S.B."/>
            <person name="Warnick T.A."/>
            <person name="Blanchard J.L."/>
            <person name="Schnell D.J."/>
            <person name="Petit E.L."/>
            <person name="LaTouf W.G."/>
            <person name="Copeland A."/>
            <person name="Lucas S."/>
            <person name="Lapidus A."/>
            <person name="Barry K."/>
            <person name="Glavina del Rio T."/>
            <person name="Dalin E."/>
            <person name="Tice H."/>
            <person name="Pitluck S."/>
            <person name="Kiss H."/>
            <person name="Brettin T."/>
            <person name="Bruce D."/>
            <person name="Detter J.C."/>
            <person name="Han C."/>
            <person name="Kuske C."/>
            <person name="Schmutz J."/>
            <person name="Larimer F."/>
            <person name="Land M."/>
            <person name="Hauser L."/>
            <person name="Kyrpides N."/>
            <person name="Kim E.A."/>
            <person name="Richardson P."/>
        </authorList>
    </citation>
    <scope>NUCLEOTIDE SEQUENCE [LARGE SCALE GENOMIC DNA]</scope>
    <source>
        <strain evidence="2">ATCC 700394 / DSM 18823 / ISDg</strain>
    </source>
</reference>
<proteinExistence type="predicted"/>
<dbReference type="Proteomes" id="UP000000370">
    <property type="component" value="Chromosome"/>
</dbReference>